<proteinExistence type="predicted"/>
<protein>
    <submittedName>
        <fullName evidence="1">14964_t:CDS:1</fullName>
    </submittedName>
</protein>
<dbReference type="AlphaFoldDB" id="A0A9N9ENI4"/>
<keyword evidence="2" id="KW-1185">Reference proteome</keyword>
<feature type="non-terminal residue" evidence="1">
    <location>
        <position position="60"/>
    </location>
</feature>
<dbReference type="Proteomes" id="UP000789570">
    <property type="component" value="Unassembled WGS sequence"/>
</dbReference>
<evidence type="ECO:0000313" key="2">
    <source>
        <dbReference type="Proteomes" id="UP000789570"/>
    </source>
</evidence>
<reference evidence="1" key="1">
    <citation type="submission" date="2021-06" db="EMBL/GenBank/DDBJ databases">
        <authorList>
            <person name="Kallberg Y."/>
            <person name="Tangrot J."/>
            <person name="Rosling A."/>
        </authorList>
    </citation>
    <scope>NUCLEOTIDE SEQUENCE</scope>
    <source>
        <strain evidence="1">UK204</strain>
    </source>
</reference>
<dbReference type="EMBL" id="CAJVPQ010006202">
    <property type="protein sequence ID" value="CAG8681896.1"/>
    <property type="molecule type" value="Genomic_DNA"/>
</dbReference>
<sequence length="60" mass="6720">MVAYKLDSRYKEEIIRLAGEENASQILNELAEYVSQTGGFAKRYLWVALKILSIPVTSAA</sequence>
<comment type="caution">
    <text evidence="1">The sequence shown here is derived from an EMBL/GenBank/DDBJ whole genome shotgun (WGS) entry which is preliminary data.</text>
</comment>
<accession>A0A9N9ENI4</accession>
<organism evidence="1 2">
    <name type="scientific">Funneliformis caledonium</name>
    <dbReference type="NCBI Taxonomy" id="1117310"/>
    <lineage>
        <taxon>Eukaryota</taxon>
        <taxon>Fungi</taxon>
        <taxon>Fungi incertae sedis</taxon>
        <taxon>Mucoromycota</taxon>
        <taxon>Glomeromycotina</taxon>
        <taxon>Glomeromycetes</taxon>
        <taxon>Glomerales</taxon>
        <taxon>Glomeraceae</taxon>
        <taxon>Funneliformis</taxon>
    </lineage>
</organism>
<evidence type="ECO:0000313" key="1">
    <source>
        <dbReference type="EMBL" id="CAG8681896.1"/>
    </source>
</evidence>
<name>A0A9N9ENI4_9GLOM</name>
<dbReference type="OrthoDB" id="2423732at2759"/>
<gene>
    <name evidence="1" type="ORF">FCALED_LOCUS12544</name>
</gene>